<sequence>MTYILLTLLIFFVCLSLIMLGSLWYMRVLLEKMVGGKLRDLETLTATGTIPETWTAKYNERMIQHQKLGNSKQVDRIERLARKSYLNKISKLIAFVKKSTLVESEESRKATLRILQRVEREWRDANTYGSFS</sequence>
<dbReference type="AlphaFoldDB" id="A0A6L8UW63"/>
<keyword evidence="1" id="KW-1133">Transmembrane helix</keyword>
<dbReference type="EMBL" id="WTUZ01000010">
    <property type="protein sequence ID" value="MZQ82104.1"/>
    <property type="molecule type" value="Genomic_DNA"/>
</dbReference>
<keyword evidence="1" id="KW-0812">Transmembrane</keyword>
<accession>A0A6L8UW63</accession>
<dbReference type="Proteomes" id="UP000481087">
    <property type="component" value="Unassembled WGS sequence"/>
</dbReference>
<organism evidence="2 3">
    <name type="scientific">Paenibacillus silvestris</name>
    <dbReference type="NCBI Taxonomy" id="2606219"/>
    <lineage>
        <taxon>Bacteria</taxon>
        <taxon>Bacillati</taxon>
        <taxon>Bacillota</taxon>
        <taxon>Bacilli</taxon>
        <taxon>Bacillales</taxon>
        <taxon>Paenibacillaceae</taxon>
        <taxon>Paenibacillus</taxon>
    </lineage>
</organism>
<keyword evidence="3" id="KW-1185">Reference proteome</keyword>
<gene>
    <name evidence="2" type="ORF">GQF01_08125</name>
</gene>
<evidence type="ECO:0000313" key="2">
    <source>
        <dbReference type="EMBL" id="MZQ82104.1"/>
    </source>
</evidence>
<comment type="caution">
    <text evidence="2">The sequence shown here is derived from an EMBL/GenBank/DDBJ whole genome shotgun (WGS) entry which is preliminary data.</text>
</comment>
<evidence type="ECO:0000313" key="3">
    <source>
        <dbReference type="Proteomes" id="UP000481087"/>
    </source>
</evidence>
<proteinExistence type="predicted"/>
<feature type="transmembrane region" description="Helical" evidence="1">
    <location>
        <begin position="6"/>
        <end position="30"/>
    </location>
</feature>
<dbReference type="RefSeq" id="WP_161406279.1">
    <property type="nucleotide sequence ID" value="NZ_WTUZ01000010.1"/>
</dbReference>
<reference evidence="2 3" key="1">
    <citation type="submission" date="2019-12" db="EMBL/GenBank/DDBJ databases">
        <title>Paenibacillus sp. nov. sp. isolated from soil.</title>
        <authorList>
            <person name="Kim J."/>
            <person name="Jeong S.E."/>
            <person name="Jung H.S."/>
            <person name="Jeon C.O."/>
        </authorList>
    </citation>
    <scope>NUCLEOTIDE SEQUENCE [LARGE SCALE GENOMIC DNA]</scope>
    <source>
        <strain evidence="2 3">5J-6</strain>
    </source>
</reference>
<evidence type="ECO:0000256" key="1">
    <source>
        <dbReference type="SAM" id="Phobius"/>
    </source>
</evidence>
<name>A0A6L8UW63_9BACL</name>
<keyword evidence="1" id="KW-0472">Membrane</keyword>
<protein>
    <submittedName>
        <fullName evidence="2">Uncharacterized protein</fullName>
    </submittedName>
</protein>